<keyword evidence="12" id="KW-0902">Two-component regulatory system</keyword>
<feature type="domain" description="PAS" evidence="16">
    <location>
        <begin position="377"/>
        <end position="420"/>
    </location>
</feature>
<dbReference type="Pfam" id="PF13426">
    <property type="entry name" value="PAS_9"/>
    <property type="match status" value="1"/>
</dbReference>
<keyword evidence="7 14" id="KW-0812">Transmembrane</keyword>
<gene>
    <name evidence="18" type="ORF">CVV64_09950</name>
</gene>
<dbReference type="InterPro" id="IPR036890">
    <property type="entry name" value="HATPase_C_sf"/>
</dbReference>
<feature type="domain" description="Histidine kinase" evidence="15">
    <location>
        <begin position="511"/>
        <end position="757"/>
    </location>
</feature>
<dbReference type="GO" id="GO:0000155">
    <property type="term" value="F:phosphorelay sensor kinase activity"/>
    <property type="evidence" value="ECO:0007669"/>
    <property type="project" value="InterPro"/>
</dbReference>
<dbReference type="PROSITE" id="PS50112">
    <property type="entry name" value="PAS"/>
    <property type="match status" value="1"/>
</dbReference>
<evidence type="ECO:0000259" key="16">
    <source>
        <dbReference type="PROSITE" id="PS50112"/>
    </source>
</evidence>
<organism evidence="18 19">
    <name type="scientific">Candidatus Wallbacteria bacterium HGW-Wallbacteria-1</name>
    <dbReference type="NCBI Taxonomy" id="2013854"/>
    <lineage>
        <taxon>Bacteria</taxon>
        <taxon>Candidatus Walliibacteriota</taxon>
    </lineage>
</organism>
<evidence type="ECO:0000313" key="19">
    <source>
        <dbReference type="Proteomes" id="UP000233256"/>
    </source>
</evidence>
<keyword evidence="6" id="KW-0808">Transferase</keyword>
<dbReference type="InterPro" id="IPR036097">
    <property type="entry name" value="HisK_dim/P_sf"/>
</dbReference>
<evidence type="ECO:0000256" key="2">
    <source>
        <dbReference type="ARBA" id="ARBA00004651"/>
    </source>
</evidence>
<dbReference type="InterPro" id="IPR035965">
    <property type="entry name" value="PAS-like_dom_sf"/>
</dbReference>
<dbReference type="GO" id="GO:0006355">
    <property type="term" value="P:regulation of DNA-templated transcription"/>
    <property type="evidence" value="ECO:0007669"/>
    <property type="project" value="InterPro"/>
</dbReference>
<dbReference type="InterPro" id="IPR013767">
    <property type="entry name" value="PAS_fold"/>
</dbReference>
<dbReference type="SMART" id="SM00086">
    <property type="entry name" value="PAC"/>
    <property type="match status" value="1"/>
</dbReference>
<dbReference type="Pfam" id="PF17200">
    <property type="entry name" value="sCache_2"/>
    <property type="match status" value="1"/>
</dbReference>
<dbReference type="Gene3D" id="1.10.287.130">
    <property type="match status" value="1"/>
</dbReference>
<dbReference type="GO" id="GO:0005524">
    <property type="term" value="F:ATP binding"/>
    <property type="evidence" value="ECO:0007669"/>
    <property type="project" value="UniProtKB-KW"/>
</dbReference>
<dbReference type="PANTHER" id="PTHR43065">
    <property type="entry name" value="SENSOR HISTIDINE KINASE"/>
    <property type="match status" value="1"/>
</dbReference>
<dbReference type="Pfam" id="PF02518">
    <property type="entry name" value="HATPase_c"/>
    <property type="match status" value="1"/>
</dbReference>
<evidence type="ECO:0000256" key="6">
    <source>
        <dbReference type="ARBA" id="ARBA00022679"/>
    </source>
</evidence>
<comment type="caution">
    <text evidence="18">The sequence shown here is derived from an EMBL/GenBank/DDBJ whole genome shotgun (WGS) entry which is preliminary data.</text>
</comment>
<protein>
    <recommendedName>
        <fullName evidence="3">histidine kinase</fullName>
        <ecNumber evidence="3">2.7.13.3</ecNumber>
    </recommendedName>
</protein>
<evidence type="ECO:0000256" key="1">
    <source>
        <dbReference type="ARBA" id="ARBA00000085"/>
    </source>
</evidence>
<comment type="catalytic activity">
    <reaction evidence="1">
        <text>ATP + protein L-histidine = ADP + protein N-phospho-L-histidine.</text>
        <dbReference type="EC" id="2.7.13.3"/>
    </reaction>
</comment>
<evidence type="ECO:0000256" key="13">
    <source>
        <dbReference type="ARBA" id="ARBA00023136"/>
    </source>
</evidence>
<dbReference type="SMART" id="SM00387">
    <property type="entry name" value="HATPase_c"/>
    <property type="match status" value="1"/>
</dbReference>
<dbReference type="PROSITE" id="PS50109">
    <property type="entry name" value="HIS_KIN"/>
    <property type="match status" value="1"/>
</dbReference>
<dbReference type="EMBL" id="PGXC01000006">
    <property type="protein sequence ID" value="PKK90279.1"/>
    <property type="molecule type" value="Genomic_DNA"/>
</dbReference>
<evidence type="ECO:0000256" key="10">
    <source>
        <dbReference type="ARBA" id="ARBA00022840"/>
    </source>
</evidence>
<dbReference type="GO" id="GO:0005886">
    <property type="term" value="C:plasma membrane"/>
    <property type="evidence" value="ECO:0007669"/>
    <property type="project" value="UniProtKB-SubCell"/>
</dbReference>
<proteinExistence type="predicted"/>
<dbReference type="Gene3D" id="3.30.450.20">
    <property type="entry name" value="PAS domain"/>
    <property type="match status" value="3"/>
</dbReference>
<dbReference type="PRINTS" id="PR00344">
    <property type="entry name" value="BCTRLSENSOR"/>
</dbReference>
<keyword evidence="9" id="KW-0418">Kinase</keyword>
<dbReference type="InterPro" id="IPR003594">
    <property type="entry name" value="HATPase_dom"/>
</dbReference>
<keyword evidence="4" id="KW-1003">Cell membrane</keyword>
<evidence type="ECO:0000313" key="18">
    <source>
        <dbReference type="EMBL" id="PKK90279.1"/>
    </source>
</evidence>
<dbReference type="Pfam" id="PF00989">
    <property type="entry name" value="PAS"/>
    <property type="match status" value="1"/>
</dbReference>
<evidence type="ECO:0000256" key="8">
    <source>
        <dbReference type="ARBA" id="ARBA00022741"/>
    </source>
</evidence>
<dbReference type="InterPro" id="IPR000014">
    <property type="entry name" value="PAS"/>
</dbReference>
<evidence type="ECO:0000256" key="9">
    <source>
        <dbReference type="ARBA" id="ARBA00022777"/>
    </source>
</evidence>
<evidence type="ECO:0000256" key="12">
    <source>
        <dbReference type="ARBA" id="ARBA00023012"/>
    </source>
</evidence>
<dbReference type="SUPFAM" id="SSF47384">
    <property type="entry name" value="Homodimeric domain of signal transducing histidine kinase"/>
    <property type="match status" value="1"/>
</dbReference>
<feature type="domain" description="PAC" evidence="17">
    <location>
        <begin position="324"/>
        <end position="376"/>
    </location>
</feature>
<sequence>MKSRKLALAFRVVAPAGITVILFVSALFQMAVPKLKSTIIDSRKNLLCEQVRTVISMLQGLQDDVAGGRISLSQARTEALKTIRRLRYGDNGKAYFWINDMAGNLLAHPYRNDLEGTNVLNFMDPQGTRLFELFIAKVRKDGQGYQNYLWQWQDSGGLPISKLSFVKGFKPWGWIVGTGLYIRDMEEEILDISRRLTLASCAILGVMILLAAMVIYEGFANEGRRVDMEKALEESESLFRAIFDQAFQMTEVLDTSGKILMMNQSAISAGLADDNSVSELSNGQINSRGLDDRPIWELSWWSKCPDAVEMLERGFRKTLDGETVRFEVRRLSSDGNYMIIDLSMKPVLDNHGRVVHIISEGRDVSLRRMAEQEAESLRAMLSNIINSMPSVIIGVDRRGLVNLWNHEATEITGIEAREAVALPVGRAFPAIAGLEDMVSTAISGRRVLKDSRLPTTLGFRHTFVDLTIYPLNAQFARGAVVRIDDVGERVKMEEIIVQSEKMVSLGGLAAGMAHEINNPLAGMLQNVQVMRNRLTQDTARNRTAAEKSGITMEGLNLYLNSRDILGMMDLIVDSGSRAATIIQQMLRFGRKSDGVWQPLSIVQVVEDAIRLAMNDYDLKKRYDFRNIEIVRDYEVNLQDVICEETQIQQVILNLLKNGAQAMAESGFSGSKPEFVISIRSEGREAIIKVADNGPGMDEQIRKRIFEPFFTTKQPGEGTGLGLSVSYFIICESHCGSMFVDSTPGKGTVFTIHLPMDGKCRVRHEVQ</sequence>
<dbReference type="CDD" id="cd00082">
    <property type="entry name" value="HisKA"/>
    <property type="match status" value="1"/>
</dbReference>
<evidence type="ECO:0000259" key="17">
    <source>
        <dbReference type="PROSITE" id="PS50113"/>
    </source>
</evidence>
<evidence type="ECO:0000256" key="11">
    <source>
        <dbReference type="ARBA" id="ARBA00022989"/>
    </source>
</evidence>
<dbReference type="PANTHER" id="PTHR43065:SF42">
    <property type="entry name" value="TWO-COMPONENT SENSOR PPRA"/>
    <property type="match status" value="1"/>
</dbReference>
<dbReference type="InterPro" id="IPR001610">
    <property type="entry name" value="PAC"/>
</dbReference>
<dbReference type="EC" id="2.7.13.3" evidence="3"/>
<dbReference type="SMART" id="SM00388">
    <property type="entry name" value="HisKA"/>
    <property type="match status" value="1"/>
</dbReference>
<name>A0A2N1PPL9_9BACT</name>
<keyword evidence="13 14" id="KW-0472">Membrane</keyword>
<reference evidence="18 19" key="1">
    <citation type="journal article" date="2017" name="ISME J.">
        <title>Potential for microbial H2 and metal transformations associated with novel bacteria and archaea in deep terrestrial subsurface sediments.</title>
        <authorList>
            <person name="Hernsdorf A.W."/>
            <person name="Amano Y."/>
            <person name="Miyakawa K."/>
            <person name="Ise K."/>
            <person name="Suzuki Y."/>
            <person name="Anantharaman K."/>
            <person name="Probst A."/>
            <person name="Burstein D."/>
            <person name="Thomas B.C."/>
            <person name="Banfield J.F."/>
        </authorList>
    </citation>
    <scope>NUCLEOTIDE SEQUENCE [LARGE SCALE GENOMIC DNA]</scope>
    <source>
        <strain evidence="18">HGW-Wallbacteria-1</strain>
    </source>
</reference>
<dbReference type="InterPro" id="IPR003661">
    <property type="entry name" value="HisK_dim/P_dom"/>
</dbReference>
<dbReference type="Gene3D" id="3.30.565.10">
    <property type="entry name" value="Histidine kinase-like ATPase, C-terminal domain"/>
    <property type="match status" value="1"/>
</dbReference>
<dbReference type="InterPro" id="IPR005467">
    <property type="entry name" value="His_kinase_dom"/>
</dbReference>
<dbReference type="SUPFAM" id="SSF55874">
    <property type="entry name" value="ATPase domain of HSP90 chaperone/DNA topoisomerase II/histidine kinase"/>
    <property type="match status" value="1"/>
</dbReference>
<evidence type="ECO:0000256" key="7">
    <source>
        <dbReference type="ARBA" id="ARBA00022692"/>
    </source>
</evidence>
<evidence type="ECO:0000256" key="3">
    <source>
        <dbReference type="ARBA" id="ARBA00012438"/>
    </source>
</evidence>
<evidence type="ECO:0000256" key="5">
    <source>
        <dbReference type="ARBA" id="ARBA00022553"/>
    </source>
</evidence>
<keyword evidence="11 14" id="KW-1133">Transmembrane helix</keyword>
<evidence type="ECO:0000256" key="14">
    <source>
        <dbReference type="SAM" id="Phobius"/>
    </source>
</evidence>
<dbReference type="InterPro" id="IPR004358">
    <property type="entry name" value="Sig_transdc_His_kin-like_C"/>
</dbReference>
<evidence type="ECO:0000259" key="15">
    <source>
        <dbReference type="PROSITE" id="PS50109"/>
    </source>
</evidence>
<dbReference type="SUPFAM" id="SSF55785">
    <property type="entry name" value="PYP-like sensor domain (PAS domain)"/>
    <property type="match status" value="2"/>
</dbReference>
<evidence type="ECO:0000256" key="4">
    <source>
        <dbReference type="ARBA" id="ARBA00022475"/>
    </source>
</evidence>
<dbReference type="AlphaFoldDB" id="A0A2N1PPL9"/>
<comment type="subcellular location">
    <subcellularLocation>
        <location evidence="2">Cell membrane</location>
        <topology evidence="2">Multi-pass membrane protein</topology>
    </subcellularLocation>
</comment>
<feature type="transmembrane region" description="Helical" evidence="14">
    <location>
        <begin position="6"/>
        <end position="28"/>
    </location>
</feature>
<keyword evidence="8" id="KW-0547">Nucleotide-binding</keyword>
<accession>A0A2N1PPL9</accession>
<dbReference type="Proteomes" id="UP000233256">
    <property type="component" value="Unassembled WGS sequence"/>
</dbReference>
<keyword evidence="5" id="KW-0597">Phosphoprotein</keyword>
<keyword evidence="10" id="KW-0067">ATP-binding</keyword>
<dbReference type="InterPro" id="IPR000700">
    <property type="entry name" value="PAS-assoc_C"/>
</dbReference>
<dbReference type="PROSITE" id="PS50113">
    <property type="entry name" value="PAC"/>
    <property type="match status" value="1"/>
</dbReference>
<dbReference type="SMART" id="SM01049">
    <property type="entry name" value="Cache_2"/>
    <property type="match status" value="1"/>
</dbReference>
<dbReference type="InterPro" id="IPR033480">
    <property type="entry name" value="sCache_2"/>
</dbReference>